<reference evidence="4" key="1">
    <citation type="journal article" date="2021" name="BMC Genomics">
        <title>Chromosome-level genome assembly and manually-curated proteome of model necrotroph Parastagonospora nodorum Sn15 reveals a genome-wide trove of candidate effector homologs, and redundancy of virulence-related functions within an accessory chromosome.</title>
        <authorList>
            <person name="Bertazzoni S."/>
            <person name="Jones D.A.B."/>
            <person name="Phan H.T."/>
            <person name="Tan K.-C."/>
            <person name="Hane J.K."/>
        </authorList>
    </citation>
    <scope>NUCLEOTIDE SEQUENCE [LARGE SCALE GENOMIC DNA]</scope>
    <source>
        <strain evidence="4">SN15 / ATCC MYA-4574 / FGSC 10173)</strain>
    </source>
</reference>
<protein>
    <recommendedName>
        <fullName evidence="2">Rrn9 domain-containing protein</fullName>
    </recommendedName>
</protein>
<feature type="region of interest" description="Disordered" evidence="1">
    <location>
        <begin position="613"/>
        <end position="643"/>
    </location>
</feature>
<dbReference type="EMBL" id="CP069023">
    <property type="protein sequence ID" value="QRC91327.1"/>
    <property type="molecule type" value="Genomic_DNA"/>
</dbReference>
<feature type="domain" description="Rrn9" evidence="2">
    <location>
        <begin position="98"/>
        <end position="179"/>
    </location>
</feature>
<dbReference type="OrthoDB" id="5412288at2759"/>
<feature type="region of interest" description="Disordered" evidence="1">
    <location>
        <begin position="1"/>
        <end position="83"/>
    </location>
</feature>
<feature type="compositionally biased region" description="Low complexity" evidence="1">
    <location>
        <begin position="380"/>
        <end position="399"/>
    </location>
</feature>
<dbReference type="VEuPathDB" id="FungiDB:JI435_008280"/>
<gene>
    <name evidence="3" type="ORF">JI435_008280</name>
</gene>
<feature type="compositionally biased region" description="Basic residues" evidence="1">
    <location>
        <begin position="242"/>
        <end position="261"/>
    </location>
</feature>
<dbReference type="InterPro" id="IPR019622">
    <property type="entry name" value="Rrn9_dom"/>
</dbReference>
<dbReference type="AlphaFoldDB" id="A0A7U2ERI0"/>
<evidence type="ECO:0000259" key="2">
    <source>
        <dbReference type="Pfam" id="PF10680"/>
    </source>
</evidence>
<feature type="compositionally biased region" description="Basic and acidic residues" evidence="1">
    <location>
        <begin position="448"/>
        <end position="461"/>
    </location>
</feature>
<feature type="compositionally biased region" description="Acidic residues" evidence="1">
    <location>
        <begin position="267"/>
        <end position="285"/>
    </location>
</feature>
<name>A0A7U2ERI0_PHANO</name>
<dbReference type="OMA" id="WTAWPLK"/>
<feature type="region of interest" description="Disordered" evidence="1">
    <location>
        <begin position="222"/>
        <end position="293"/>
    </location>
</feature>
<evidence type="ECO:0000313" key="3">
    <source>
        <dbReference type="EMBL" id="QRC91327.1"/>
    </source>
</evidence>
<feature type="compositionally biased region" description="Basic and acidic residues" evidence="1">
    <location>
        <begin position="222"/>
        <end position="241"/>
    </location>
</feature>
<feature type="region of interest" description="Disordered" evidence="1">
    <location>
        <begin position="350"/>
        <end position="462"/>
    </location>
</feature>
<organism evidence="3 4">
    <name type="scientific">Phaeosphaeria nodorum (strain SN15 / ATCC MYA-4574 / FGSC 10173)</name>
    <name type="common">Glume blotch fungus</name>
    <name type="synonym">Parastagonospora nodorum</name>
    <dbReference type="NCBI Taxonomy" id="321614"/>
    <lineage>
        <taxon>Eukaryota</taxon>
        <taxon>Fungi</taxon>
        <taxon>Dikarya</taxon>
        <taxon>Ascomycota</taxon>
        <taxon>Pezizomycotina</taxon>
        <taxon>Dothideomycetes</taxon>
        <taxon>Pleosporomycetidae</taxon>
        <taxon>Pleosporales</taxon>
        <taxon>Pleosporineae</taxon>
        <taxon>Phaeosphaeriaceae</taxon>
        <taxon>Parastagonospora</taxon>
    </lineage>
</organism>
<sequence>MSLFGGDAGAQPSDSSFDSEAEQSQDSSTRPSPSPEREPTPQDAPNTEDLYAELEADFASQSESESESDEPTRPNRFQGPRYTWRKYTAADREIAESLDQTQNQDLAAHLYNAHALKKRVRRPPQELAGLSSWQNNEHWLKKGDELQYADIPGEMQTNLVPSKDWTAWPLPPPETRKPHGESGRGTISSWPDDWTIGNADEQDIGEELRDEMLATILRQAKERWRARETADASVRELDRTARSRSRSRSKSIKSARSHRSMSRADTDANDDDLGTEDGEAQEDEQEKFGHILGKRRGRVAQRVTHVTPTFLADDAKARRILDPMINSILTKADDLALAIRRTRLNHFGRKDYTDRSSQSDWTSGMESSRPTPKRTSRTQSGSRPGSRNSSRPASRASSVRSRHGAMKAGRRLRNNSSDSGTDSDSDVVMDDAKAEPLSKKRSRPGSTADERSPSATRDETGRAGLIDWSEVLGLAAVKGWDERVIARATQRCATLFGESMSFIPLDENRAAMPVSEPVQYTPSTIPAPNMTASRPVPKRPLFPIGTWRCPHVGCYGHEKDFESPHRVVEHCKRVHGYDPRTNDSDNEDRAVGGVHIDGFLQPIVAQRGWLERGKSRAGREKKRQKIAQVDGASEDVAVTIESD</sequence>
<feature type="compositionally biased region" description="Polar residues" evidence="1">
    <location>
        <begin position="355"/>
        <end position="370"/>
    </location>
</feature>
<keyword evidence="4" id="KW-1185">Reference proteome</keyword>
<accession>A0A7U2ERI0</accession>
<evidence type="ECO:0000256" key="1">
    <source>
        <dbReference type="SAM" id="MobiDB-lite"/>
    </source>
</evidence>
<feature type="compositionally biased region" description="Basic residues" evidence="1">
    <location>
        <begin position="400"/>
        <end position="413"/>
    </location>
</feature>
<feature type="region of interest" description="Disordered" evidence="1">
    <location>
        <begin position="159"/>
        <end position="203"/>
    </location>
</feature>
<proteinExistence type="predicted"/>
<dbReference type="Pfam" id="PF10680">
    <property type="entry name" value="RRN9"/>
    <property type="match status" value="1"/>
</dbReference>
<dbReference type="Proteomes" id="UP000663193">
    <property type="component" value="Chromosome 1"/>
</dbReference>
<evidence type="ECO:0000313" key="4">
    <source>
        <dbReference type="Proteomes" id="UP000663193"/>
    </source>
</evidence>